<comment type="caution">
    <text evidence="2">The sequence shown here is derived from an EMBL/GenBank/DDBJ whole genome shotgun (WGS) entry which is preliminary data.</text>
</comment>
<evidence type="ECO:0000313" key="3">
    <source>
        <dbReference type="Proteomes" id="UP001597458"/>
    </source>
</evidence>
<name>A0ABW5PP90_9BACI</name>
<feature type="transmembrane region" description="Helical" evidence="1">
    <location>
        <begin position="32"/>
        <end position="54"/>
    </location>
</feature>
<dbReference type="Proteomes" id="UP001597458">
    <property type="component" value="Unassembled WGS sequence"/>
</dbReference>
<dbReference type="RefSeq" id="WP_141189454.1">
    <property type="nucleotide sequence ID" value="NZ_JBHUMR010000008.1"/>
</dbReference>
<accession>A0ABW5PP90</accession>
<reference evidence="3" key="1">
    <citation type="journal article" date="2019" name="Int. J. Syst. Evol. Microbiol.">
        <title>The Global Catalogue of Microorganisms (GCM) 10K type strain sequencing project: providing services to taxonomists for standard genome sequencing and annotation.</title>
        <authorList>
            <consortium name="The Broad Institute Genomics Platform"/>
            <consortium name="The Broad Institute Genome Sequencing Center for Infectious Disease"/>
            <person name="Wu L."/>
            <person name="Ma J."/>
        </authorList>
    </citation>
    <scope>NUCLEOTIDE SEQUENCE [LARGE SCALE GENOMIC DNA]</scope>
    <source>
        <strain evidence="3">TISTR 2241</strain>
    </source>
</reference>
<organism evidence="2 3">
    <name type="scientific">Terrilactibacillus laevilacticus</name>
    <dbReference type="NCBI Taxonomy" id="1380157"/>
    <lineage>
        <taxon>Bacteria</taxon>
        <taxon>Bacillati</taxon>
        <taxon>Bacillota</taxon>
        <taxon>Bacilli</taxon>
        <taxon>Bacillales</taxon>
        <taxon>Bacillaceae</taxon>
        <taxon>Terrilactibacillus</taxon>
    </lineage>
</organism>
<keyword evidence="1" id="KW-0472">Membrane</keyword>
<keyword evidence="3" id="KW-1185">Reference proteome</keyword>
<keyword evidence="1" id="KW-1133">Transmembrane helix</keyword>
<evidence type="ECO:0000256" key="1">
    <source>
        <dbReference type="SAM" id="Phobius"/>
    </source>
</evidence>
<protein>
    <submittedName>
        <fullName evidence="2">DUF3311 domain-containing protein</fullName>
    </submittedName>
</protein>
<sequence>MQWFLLLIIIIMNIGVLPLVNRVHPIIIGMPFFLFWYLLSMIVTPILSWWIYAIGKKKHDSDVRSAEK</sequence>
<proteinExistence type="predicted"/>
<dbReference type="EMBL" id="JBHUMR010000008">
    <property type="protein sequence ID" value="MFD2616682.1"/>
    <property type="molecule type" value="Genomic_DNA"/>
</dbReference>
<keyword evidence="1" id="KW-0812">Transmembrane</keyword>
<evidence type="ECO:0000313" key="2">
    <source>
        <dbReference type="EMBL" id="MFD2616682.1"/>
    </source>
</evidence>
<gene>
    <name evidence="2" type="ORF">ACFSTF_05085</name>
</gene>
<dbReference type="Pfam" id="PF11755">
    <property type="entry name" value="DUF3311"/>
    <property type="match status" value="1"/>
</dbReference>
<dbReference type="InterPro" id="IPR021741">
    <property type="entry name" value="DUF3311"/>
</dbReference>